<accession>A0A2S5SVA3</accession>
<protein>
    <recommendedName>
        <fullName evidence="3">DUF2917 domain-containing protein</fullName>
    </recommendedName>
</protein>
<dbReference type="OrthoDB" id="8899531at2"/>
<sequence>MPNLKREFIMDQTLMQAMHQSRPLGVLGPGSGRTLRWRASEAGTLIVHGSALWVTRTGGGDDLVLNPGEGLSLHRGDEVVAETWRADGQAQLHWQAEAQGLGTRGFWEALARGAEAAARILGRLADWARAHGTGTGTACPAAGAR</sequence>
<evidence type="ECO:0000313" key="1">
    <source>
        <dbReference type="EMBL" id="PPE66636.1"/>
    </source>
</evidence>
<dbReference type="Pfam" id="PF11142">
    <property type="entry name" value="DUF2917"/>
    <property type="match status" value="1"/>
</dbReference>
<reference evidence="1 2" key="1">
    <citation type="submission" date="2018-02" db="EMBL/GenBank/DDBJ databases">
        <title>Reclassifiation of [Polyangium] brachysporum DSM 7029 as Guopingzhaonella breviflexa gen. nov., sp. nov., a member of the family Comamonadaceae.</title>
        <authorList>
            <person name="Tang B."/>
        </authorList>
    </citation>
    <scope>NUCLEOTIDE SEQUENCE [LARGE SCALE GENOMIC DNA]</scope>
    <source>
        <strain evidence="1 2">BCRC 80649</strain>
    </source>
</reference>
<evidence type="ECO:0008006" key="3">
    <source>
        <dbReference type="Google" id="ProtNLM"/>
    </source>
</evidence>
<proteinExistence type="predicted"/>
<dbReference type="Proteomes" id="UP000238605">
    <property type="component" value="Unassembled WGS sequence"/>
</dbReference>
<name>A0A2S5SVA3_9BURK</name>
<dbReference type="EMBL" id="PSNX01000006">
    <property type="protein sequence ID" value="PPE66636.1"/>
    <property type="molecule type" value="Genomic_DNA"/>
</dbReference>
<keyword evidence="2" id="KW-1185">Reference proteome</keyword>
<dbReference type="AlphaFoldDB" id="A0A2S5SVA3"/>
<organism evidence="1 2">
    <name type="scientific">Caldimonas caldifontis</name>
    <dbReference type="NCBI Taxonomy" id="1452508"/>
    <lineage>
        <taxon>Bacteria</taxon>
        <taxon>Pseudomonadati</taxon>
        <taxon>Pseudomonadota</taxon>
        <taxon>Betaproteobacteria</taxon>
        <taxon>Burkholderiales</taxon>
        <taxon>Sphaerotilaceae</taxon>
        <taxon>Caldimonas</taxon>
    </lineage>
</organism>
<comment type="caution">
    <text evidence="1">The sequence shown here is derived from an EMBL/GenBank/DDBJ whole genome shotgun (WGS) entry which is preliminary data.</text>
</comment>
<dbReference type="InterPro" id="IPR021317">
    <property type="entry name" value="DUF2917"/>
</dbReference>
<gene>
    <name evidence="1" type="ORF">C1704_08190</name>
</gene>
<evidence type="ECO:0000313" key="2">
    <source>
        <dbReference type="Proteomes" id="UP000238605"/>
    </source>
</evidence>